<gene>
    <name evidence="1" type="ORF">METZ01_LOCUS426128</name>
</gene>
<name>A0A382XQX1_9ZZZZ</name>
<protein>
    <recommendedName>
        <fullName evidence="2">Enoyl-CoA hydratase</fullName>
    </recommendedName>
</protein>
<dbReference type="InterPro" id="IPR001753">
    <property type="entry name" value="Enoyl-CoA_hydra/iso"/>
</dbReference>
<dbReference type="GO" id="GO:0006635">
    <property type="term" value="P:fatty acid beta-oxidation"/>
    <property type="evidence" value="ECO:0007669"/>
    <property type="project" value="TreeGrafter"/>
</dbReference>
<proteinExistence type="predicted"/>
<dbReference type="PANTHER" id="PTHR11941:SF54">
    <property type="entry name" value="ENOYL-COA HYDRATASE, MITOCHONDRIAL"/>
    <property type="match status" value="1"/>
</dbReference>
<dbReference type="Pfam" id="PF00378">
    <property type="entry name" value="ECH_1"/>
    <property type="match status" value="1"/>
</dbReference>
<dbReference type="Gene3D" id="3.90.226.10">
    <property type="entry name" value="2-enoyl-CoA Hydratase, Chain A, domain 1"/>
    <property type="match status" value="1"/>
</dbReference>
<dbReference type="SUPFAM" id="SSF52096">
    <property type="entry name" value="ClpP/crotonase"/>
    <property type="match status" value="1"/>
</dbReference>
<dbReference type="CDD" id="cd06558">
    <property type="entry name" value="crotonase-like"/>
    <property type="match status" value="1"/>
</dbReference>
<dbReference type="InterPro" id="IPR029045">
    <property type="entry name" value="ClpP/crotonase-like_dom_sf"/>
</dbReference>
<dbReference type="AlphaFoldDB" id="A0A382XQX1"/>
<dbReference type="EMBL" id="UINC01169636">
    <property type="protein sequence ID" value="SVD73274.1"/>
    <property type="molecule type" value="Genomic_DNA"/>
</dbReference>
<accession>A0A382XQX1</accession>
<dbReference type="GO" id="GO:0003824">
    <property type="term" value="F:catalytic activity"/>
    <property type="evidence" value="ECO:0007669"/>
    <property type="project" value="UniProtKB-ARBA"/>
</dbReference>
<reference evidence="1" key="1">
    <citation type="submission" date="2018-05" db="EMBL/GenBank/DDBJ databases">
        <authorList>
            <person name="Lanie J.A."/>
            <person name="Ng W.-L."/>
            <person name="Kazmierczak K.M."/>
            <person name="Andrzejewski T.M."/>
            <person name="Davidsen T.M."/>
            <person name="Wayne K.J."/>
            <person name="Tettelin H."/>
            <person name="Glass J.I."/>
            <person name="Rusch D."/>
            <person name="Podicherti R."/>
            <person name="Tsui H.-C.T."/>
            <person name="Winkler M.E."/>
        </authorList>
    </citation>
    <scope>NUCLEOTIDE SEQUENCE</scope>
</reference>
<evidence type="ECO:0000313" key="1">
    <source>
        <dbReference type="EMBL" id="SVD73274.1"/>
    </source>
</evidence>
<sequence length="148" mass="16314">DKPIICALHGHTIGSGIEMALLCDIRIAAYSTTFRMPEAFLGLLPAAGGSQTLPRYVREPRALDMLLRNIPWTAEQALVAGIVSEVVADQNLDTRVDQYAEYLESLDPDFTKLLKQSLWANFDLSLDQGLSLEIHCASQRMVNLAKLG</sequence>
<evidence type="ECO:0008006" key="2">
    <source>
        <dbReference type="Google" id="ProtNLM"/>
    </source>
</evidence>
<dbReference type="PANTHER" id="PTHR11941">
    <property type="entry name" value="ENOYL-COA HYDRATASE-RELATED"/>
    <property type="match status" value="1"/>
</dbReference>
<organism evidence="1">
    <name type="scientific">marine metagenome</name>
    <dbReference type="NCBI Taxonomy" id="408172"/>
    <lineage>
        <taxon>unclassified sequences</taxon>
        <taxon>metagenomes</taxon>
        <taxon>ecological metagenomes</taxon>
    </lineage>
</organism>
<feature type="non-terminal residue" evidence="1">
    <location>
        <position position="1"/>
    </location>
</feature>